<reference evidence="9 10" key="1">
    <citation type="submission" date="2018-09" db="EMBL/GenBank/DDBJ databases">
        <title>Optimization and identification of Corynebacterium falsenii FN1-14 from fish paste.</title>
        <authorList>
            <person name="Daroonpunt R."/>
            <person name="Tanasupawat S."/>
        </authorList>
    </citation>
    <scope>NUCLEOTIDE SEQUENCE [LARGE SCALE GENOMIC DNA]</scope>
    <source>
        <strain evidence="9 10">FN1-14</strain>
    </source>
</reference>
<evidence type="ECO:0000256" key="2">
    <source>
        <dbReference type="ARBA" id="ARBA00007400"/>
    </source>
</evidence>
<feature type="transmembrane region" description="Helical" evidence="7">
    <location>
        <begin position="77"/>
        <end position="94"/>
    </location>
</feature>
<feature type="transmembrane region" description="Helical" evidence="7">
    <location>
        <begin position="195"/>
        <end position="214"/>
    </location>
</feature>
<dbReference type="PANTHER" id="PTHR40074">
    <property type="entry name" value="O-ACETYLTRANSFERASE WECH"/>
    <property type="match status" value="1"/>
</dbReference>
<comment type="similarity">
    <text evidence="2">Belongs to the acyltransferase 3 family.</text>
</comment>
<evidence type="ECO:0000256" key="1">
    <source>
        <dbReference type="ARBA" id="ARBA00004651"/>
    </source>
</evidence>
<feature type="transmembrane region" description="Helical" evidence="7">
    <location>
        <begin position="226"/>
        <end position="252"/>
    </location>
</feature>
<feature type="domain" description="Acyltransferase 3" evidence="8">
    <location>
        <begin position="8"/>
        <end position="317"/>
    </location>
</feature>
<comment type="caution">
    <text evidence="9">The sequence shown here is derived from an EMBL/GenBank/DDBJ whole genome shotgun (WGS) entry which is preliminary data.</text>
</comment>
<keyword evidence="10" id="KW-1185">Reference proteome</keyword>
<evidence type="ECO:0000313" key="10">
    <source>
        <dbReference type="Proteomes" id="UP000285278"/>
    </source>
</evidence>
<proteinExistence type="inferred from homology"/>
<dbReference type="AlphaFoldDB" id="A0A418Q7G5"/>
<dbReference type="EMBL" id="QXJK01000004">
    <property type="protein sequence ID" value="RIX35250.1"/>
    <property type="molecule type" value="Genomic_DNA"/>
</dbReference>
<protein>
    <recommendedName>
        <fullName evidence="8">Acyltransferase 3 domain-containing protein</fullName>
    </recommendedName>
</protein>
<dbReference type="GO" id="GO:0005886">
    <property type="term" value="C:plasma membrane"/>
    <property type="evidence" value="ECO:0007669"/>
    <property type="project" value="UniProtKB-SubCell"/>
</dbReference>
<evidence type="ECO:0000313" key="9">
    <source>
        <dbReference type="EMBL" id="RIX35250.1"/>
    </source>
</evidence>
<sequence>MAPRRRVEWADSAKGMSIIGVCLMHVVTAIPGGTETSLGLLSSILDPLRMPLFFLVSGLFSHRILERTLGDLWYRRLWFLLVPYLVFTPIQAALRLQLDDKLSLENVIRAILFGDPGLWFLYCLMLYNVAAWFLRKQPAWVAIALSTVPMFIASVGGLMQEQSFRQALTWAPVFFIGLHCRKFFFALADNAFRPAPIIISAALFIASEYAHRVAYRTVFSEWDDTVAAVTVGTGLVRALAAIPFGIVVATWLSNTPLIGTVVEFLGRITLPIYVSHQAFLFFLLPEIPALINSDPELFGFLDTPIGATWYGLAVCFLAGAIFYTVGKIPVLRWVLYPPSLRRRETRTHERKTV</sequence>
<evidence type="ECO:0000256" key="4">
    <source>
        <dbReference type="ARBA" id="ARBA00022692"/>
    </source>
</evidence>
<keyword evidence="4 7" id="KW-0812">Transmembrane</keyword>
<dbReference type="GO" id="GO:0016413">
    <property type="term" value="F:O-acetyltransferase activity"/>
    <property type="evidence" value="ECO:0007669"/>
    <property type="project" value="TreeGrafter"/>
</dbReference>
<feature type="transmembrane region" description="Helical" evidence="7">
    <location>
        <begin position="106"/>
        <end position="127"/>
    </location>
</feature>
<dbReference type="Proteomes" id="UP000285278">
    <property type="component" value="Unassembled WGS sequence"/>
</dbReference>
<dbReference type="Pfam" id="PF01757">
    <property type="entry name" value="Acyl_transf_3"/>
    <property type="match status" value="1"/>
</dbReference>
<feature type="transmembrane region" description="Helical" evidence="7">
    <location>
        <begin position="139"/>
        <end position="158"/>
    </location>
</feature>
<evidence type="ECO:0000256" key="3">
    <source>
        <dbReference type="ARBA" id="ARBA00022475"/>
    </source>
</evidence>
<evidence type="ECO:0000256" key="7">
    <source>
        <dbReference type="SAM" id="Phobius"/>
    </source>
</evidence>
<feature type="transmembrane region" description="Helical" evidence="7">
    <location>
        <begin position="304"/>
        <end position="325"/>
    </location>
</feature>
<accession>A0A418Q7G5</accession>
<keyword evidence="5 7" id="KW-1133">Transmembrane helix</keyword>
<name>A0A418Q7G5_9CORY</name>
<evidence type="ECO:0000256" key="5">
    <source>
        <dbReference type="ARBA" id="ARBA00022989"/>
    </source>
</evidence>
<dbReference type="PANTHER" id="PTHR40074:SF4">
    <property type="entry name" value="INNER MEMBRANE PROTEIN YCFT"/>
    <property type="match status" value="1"/>
</dbReference>
<gene>
    <name evidence="9" type="ORF">D3M95_05140</name>
</gene>
<keyword evidence="3" id="KW-1003">Cell membrane</keyword>
<keyword evidence="6 7" id="KW-0472">Membrane</keyword>
<evidence type="ECO:0000259" key="8">
    <source>
        <dbReference type="Pfam" id="PF01757"/>
    </source>
</evidence>
<dbReference type="GO" id="GO:0009246">
    <property type="term" value="P:enterobacterial common antigen biosynthetic process"/>
    <property type="evidence" value="ECO:0007669"/>
    <property type="project" value="TreeGrafter"/>
</dbReference>
<comment type="subcellular location">
    <subcellularLocation>
        <location evidence="1">Cell membrane</location>
        <topology evidence="1">Multi-pass membrane protein</topology>
    </subcellularLocation>
</comment>
<dbReference type="STRING" id="1451189.CFAL_04295"/>
<dbReference type="OrthoDB" id="4394033at2"/>
<evidence type="ECO:0000256" key="6">
    <source>
        <dbReference type="ARBA" id="ARBA00023136"/>
    </source>
</evidence>
<dbReference type="InterPro" id="IPR002656">
    <property type="entry name" value="Acyl_transf_3_dom"/>
</dbReference>
<organism evidence="9 10">
    <name type="scientific">Corynebacterium falsenii</name>
    <dbReference type="NCBI Taxonomy" id="108486"/>
    <lineage>
        <taxon>Bacteria</taxon>
        <taxon>Bacillati</taxon>
        <taxon>Actinomycetota</taxon>
        <taxon>Actinomycetes</taxon>
        <taxon>Mycobacteriales</taxon>
        <taxon>Corynebacteriaceae</taxon>
        <taxon>Corynebacterium</taxon>
    </lineage>
</organism>